<name>A0A3N2CVA1_9ACTN</name>
<gene>
    <name evidence="6" type="ORF">EDD33_2262</name>
</gene>
<evidence type="ECO:0000256" key="1">
    <source>
        <dbReference type="ARBA" id="ARBA00022741"/>
    </source>
</evidence>
<evidence type="ECO:0000256" key="3">
    <source>
        <dbReference type="ARBA" id="ARBA00022840"/>
    </source>
</evidence>
<dbReference type="InterPro" id="IPR003778">
    <property type="entry name" value="CT_A_B"/>
</dbReference>
<dbReference type="AlphaFoldDB" id="A0A3N2CVA1"/>
<keyword evidence="7" id="KW-1185">Reference proteome</keyword>
<dbReference type="Pfam" id="PF02626">
    <property type="entry name" value="CT_A_B"/>
    <property type="match status" value="1"/>
</dbReference>
<organism evidence="6 7">
    <name type="scientific">Nocardioides aurantiacus</name>
    <dbReference type="NCBI Taxonomy" id="86796"/>
    <lineage>
        <taxon>Bacteria</taxon>
        <taxon>Bacillati</taxon>
        <taxon>Actinomycetota</taxon>
        <taxon>Actinomycetes</taxon>
        <taxon>Propionibacteriales</taxon>
        <taxon>Nocardioidaceae</taxon>
        <taxon>Nocardioides</taxon>
    </lineage>
</organism>
<accession>A0A3N2CVA1</accession>
<feature type="region of interest" description="Disordered" evidence="4">
    <location>
        <begin position="139"/>
        <end position="170"/>
    </location>
</feature>
<evidence type="ECO:0000256" key="4">
    <source>
        <dbReference type="SAM" id="MobiDB-lite"/>
    </source>
</evidence>
<dbReference type="InterPro" id="IPR052708">
    <property type="entry name" value="PxpC"/>
</dbReference>
<dbReference type="SMART" id="SM00797">
    <property type="entry name" value="AHS2"/>
    <property type="match status" value="1"/>
</dbReference>
<dbReference type="PANTHER" id="PTHR43309">
    <property type="entry name" value="5-OXOPROLINASE SUBUNIT C"/>
    <property type="match status" value="1"/>
</dbReference>
<dbReference type="Proteomes" id="UP000281738">
    <property type="component" value="Unassembled WGS sequence"/>
</dbReference>
<keyword evidence="1" id="KW-0547">Nucleotide-binding</keyword>
<dbReference type="PANTHER" id="PTHR43309:SF3">
    <property type="entry name" value="5-OXOPROLINASE SUBUNIT C"/>
    <property type="match status" value="1"/>
</dbReference>
<evidence type="ECO:0000259" key="5">
    <source>
        <dbReference type="SMART" id="SM00797"/>
    </source>
</evidence>
<protein>
    <submittedName>
        <fullName evidence="6">Biotin-dependent carboxylase-like uncharacterized protein</fullName>
    </submittedName>
</protein>
<feature type="domain" description="Carboxyltransferase" evidence="5">
    <location>
        <begin position="30"/>
        <end position="288"/>
    </location>
</feature>
<keyword evidence="2" id="KW-0378">Hydrolase</keyword>
<dbReference type="RefSeq" id="WP_246003473.1">
    <property type="nucleotide sequence ID" value="NZ_RKHO01000001.1"/>
</dbReference>
<reference evidence="6 7" key="1">
    <citation type="submission" date="2018-11" db="EMBL/GenBank/DDBJ databases">
        <title>Sequencing the genomes of 1000 actinobacteria strains.</title>
        <authorList>
            <person name="Klenk H.-P."/>
        </authorList>
    </citation>
    <scope>NUCLEOTIDE SEQUENCE [LARGE SCALE GENOMIC DNA]</scope>
    <source>
        <strain evidence="6 7">DSM 12652</strain>
    </source>
</reference>
<dbReference type="Gene3D" id="2.40.100.10">
    <property type="entry name" value="Cyclophilin-like"/>
    <property type="match status" value="1"/>
</dbReference>
<keyword evidence="3" id="KW-0067">ATP-binding</keyword>
<dbReference type="InterPro" id="IPR029000">
    <property type="entry name" value="Cyclophilin-like_dom_sf"/>
</dbReference>
<sequence>MTRPEERAITVERLAGLVLLADLGRVGLAHLGVPRSGALDLPAHRLANRLVGNDEAAATLECLGGGLRLRVGAATTVAVTGAQVPVTVDGRPRDWGDAVAVPRGGVVELGRAVVGLRAYLAVAGGVAVEPVLGSRSSDLLSGLGPPRVEEGDELPVGERPGAPRPVGVAVPPRAGDPLELVVGPREDWFDEAALETLGRAAYVVSSASNRVGLRLEGPALGWARSRELPSEGMVLGAVQVPPGGQPVVFLADHPTTGGYPVVGVLDPASVARCAQLAPGDEVRFRLTRP</sequence>
<dbReference type="GO" id="GO:0016787">
    <property type="term" value="F:hydrolase activity"/>
    <property type="evidence" value="ECO:0007669"/>
    <property type="project" value="UniProtKB-KW"/>
</dbReference>
<dbReference type="EMBL" id="RKHO01000001">
    <property type="protein sequence ID" value="ROR91396.1"/>
    <property type="molecule type" value="Genomic_DNA"/>
</dbReference>
<proteinExistence type="predicted"/>
<evidence type="ECO:0000256" key="2">
    <source>
        <dbReference type="ARBA" id="ARBA00022801"/>
    </source>
</evidence>
<evidence type="ECO:0000313" key="7">
    <source>
        <dbReference type="Proteomes" id="UP000281738"/>
    </source>
</evidence>
<dbReference type="NCBIfam" id="TIGR00724">
    <property type="entry name" value="urea_amlyse_rel"/>
    <property type="match status" value="1"/>
</dbReference>
<dbReference type="GO" id="GO:0005524">
    <property type="term" value="F:ATP binding"/>
    <property type="evidence" value="ECO:0007669"/>
    <property type="project" value="UniProtKB-KW"/>
</dbReference>
<dbReference type="SUPFAM" id="SSF50891">
    <property type="entry name" value="Cyclophilin-like"/>
    <property type="match status" value="1"/>
</dbReference>
<evidence type="ECO:0000313" key="6">
    <source>
        <dbReference type="EMBL" id="ROR91396.1"/>
    </source>
</evidence>
<comment type="caution">
    <text evidence="6">The sequence shown here is derived from an EMBL/GenBank/DDBJ whole genome shotgun (WGS) entry which is preliminary data.</text>
</comment>